<evidence type="ECO:0008006" key="4">
    <source>
        <dbReference type="Google" id="ProtNLM"/>
    </source>
</evidence>
<organism evidence="2 3">
    <name type="scientific">Pleurodeles waltl</name>
    <name type="common">Iberian ribbed newt</name>
    <dbReference type="NCBI Taxonomy" id="8319"/>
    <lineage>
        <taxon>Eukaryota</taxon>
        <taxon>Metazoa</taxon>
        <taxon>Chordata</taxon>
        <taxon>Craniata</taxon>
        <taxon>Vertebrata</taxon>
        <taxon>Euteleostomi</taxon>
        <taxon>Amphibia</taxon>
        <taxon>Batrachia</taxon>
        <taxon>Caudata</taxon>
        <taxon>Salamandroidea</taxon>
        <taxon>Salamandridae</taxon>
        <taxon>Pleurodelinae</taxon>
        <taxon>Pleurodeles</taxon>
    </lineage>
</organism>
<dbReference type="InterPro" id="IPR024857">
    <property type="entry name" value="Cappuccino"/>
</dbReference>
<proteinExistence type="predicted"/>
<name>A0AAV7VKH9_PLEWA</name>
<feature type="compositionally biased region" description="Acidic residues" evidence="1">
    <location>
        <begin position="11"/>
        <end position="20"/>
    </location>
</feature>
<keyword evidence="3" id="KW-1185">Reference proteome</keyword>
<evidence type="ECO:0000256" key="1">
    <source>
        <dbReference type="SAM" id="MobiDB-lite"/>
    </source>
</evidence>
<evidence type="ECO:0000313" key="3">
    <source>
        <dbReference type="Proteomes" id="UP001066276"/>
    </source>
</evidence>
<feature type="compositionally biased region" description="Basic and acidic residues" evidence="1">
    <location>
        <begin position="1"/>
        <end position="10"/>
    </location>
</feature>
<evidence type="ECO:0000313" key="2">
    <source>
        <dbReference type="EMBL" id="KAJ1201853.1"/>
    </source>
</evidence>
<dbReference type="GO" id="GO:0031083">
    <property type="term" value="C:BLOC-1 complex"/>
    <property type="evidence" value="ECO:0007669"/>
    <property type="project" value="TreeGrafter"/>
</dbReference>
<dbReference type="Proteomes" id="UP001066276">
    <property type="component" value="Chromosome 2_1"/>
</dbReference>
<sequence>MEQQDSHPVEETEEQGESEDSGNVSQSLSNASGVGDAPEDTPGGGRGSTWSPEPLVEAAAEELASYLLPGCGAQEMETMERSLEDLLTRVDEFVGMLDMVRSDSSQIVNESVPQLHTKAAEMKQIYKKIDVLETFVKSLGDTVAVMEEHVTKAETNLGGFQNPIKKFLRTISAPPFLTKSGSARHQQTPYEPPVIFRTEDYFLSCNDAPHT</sequence>
<dbReference type="PANTHER" id="PTHR16230">
    <property type="entry name" value="CAPPUCCINO"/>
    <property type="match status" value="1"/>
</dbReference>
<accession>A0AAV7VKH9</accession>
<gene>
    <name evidence="2" type="ORF">NDU88_005657</name>
</gene>
<comment type="caution">
    <text evidence="2">The sequence shown here is derived from an EMBL/GenBank/DDBJ whole genome shotgun (WGS) entry which is preliminary data.</text>
</comment>
<dbReference type="PANTHER" id="PTHR16230:SF4">
    <property type="entry name" value="BIOGENESIS OF LYSOSOME-RELATED ORGANELLES COMPLEX 1 SUBUNIT 4"/>
    <property type="match status" value="1"/>
</dbReference>
<dbReference type="AlphaFoldDB" id="A0AAV7VKH9"/>
<protein>
    <recommendedName>
        <fullName evidence="4">Biogenesis of lysosome-related organelles complex 1 subunit 4</fullName>
    </recommendedName>
</protein>
<dbReference type="EMBL" id="JANPWB010000003">
    <property type="protein sequence ID" value="KAJ1201853.1"/>
    <property type="molecule type" value="Genomic_DNA"/>
</dbReference>
<feature type="region of interest" description="Disordered" evidence="1">
    <location>
        <begin position="1"/>
        <end position="55"/>
    </location>
</feature>
<feature type="compositionally biased region" description="Polar residues" evidence="1">
    <location>
        <begin position="21"/>
        <end position="32"/>
    </location>
</feature>
<reference evidence="2" key="1">
    <citation type="journal article" date="2022" name="bioRxiv">
        <title>Sequencing and chromosome-scale assembly of the giantPleurodeles waltlgenome.</title>
        <authorList>
            <person name="Brown T."/>
            <person name="Elewa A."/>
            <person name="Iarovenko S."/>
            <person name="Subramanian E."/>
            <person name="Araus A.J."/>
            <person name="Petzold A."/>
            <person name="Susuki M."/>
            <person name="Suzuki K.-i.T."/>
            <person name="Hayashi T."/>
            <person name="Toyoda A."/>
            <person name="Oliveira C."/>
            <person name="Osipova E."/>
            <person name="Leigh N.D."/>
            <person name="Simon A."/>
            <person name="Yun M.H."/>
        </authorList>
    </citation>
    <scope>NUCLEOTIDE SEQUENCE</scope>
    <source>
        <strain evidence="2">20211129_DDA</strain>
        <tissue evidence="2">Liver</tissue>
    </source>
</reference>